<sequence>MGREGLAHVVGGVVVCEVLAGGRPFMTRLMINETVIAPIAVCVGVICRWLFGRAVCCGPFRRRRSCADSVPEPKRGSLSVGGEGAGTRLFCFDYTLLSNSARP</sequence>
<keyword evidence="3" id="KW-1185">Reference proteome</keyword>
<evidence type="ECO:0000313" key="3">
    <source>
        <dbReference type="Proteomes" id="UP001304895"/>
    </source>
</evidence>
<keyword evidence="1" id="KW-0472">Membrane</keyword>
<proteinExistence type="predicted"/>
<dbReference type="Proteomes" id="UP001304895">
    <property type="component" value="Unassembled WGS sequence"/>
</dbReference>
<accession>A0AAN6ZGT3</accession>
<gene>
    <name evidence="2" type="ORF">BT67DRAFT_124102</name>
</gene>
<reference evidence="2" key="1">
    <citation type="journal article" date="2023" name="Mol. Phylogenet. Evol.">
        <title>Genome-scale phylogeny and comparative genomics of the fungal order Sordariales.</title>
        <authorList>
            <person name="Hensen N."/>
            <person name="Bonometti L."/>
            <person name="Westerberg I."/>
            <person name="Brannstrom I.O."/>
            <person name="Guillou S."/>
            <person name="Cros-Aarteil S."/>
            <person name="Calhoun S."/>
            <person name="Haridas S."/>
            <person name="Kuo A."/>
            <person name="Mondo S."/>
            <person name="Pangilinan J."/>
            <person name="Riley R."/>
            <person name="LaButti K."/>
            <person name="Andreopoulos B."/>
            <person name="Lipzen A."/>
            <person name="Chen C."/>
            <person name="Yan M."/>
            <person name="Daum C."/>
            <person name="Ng V."/>
            <person name="Clum A."/>
            <person name="Steindorff A."/>
            <person name="Ohm R.A."/>
            <person name="Martin F."/>
            <person name="Silar P."/>
            <person name="Natvig D.O."/>
            <person name="Lalanne C."/>
            <person name="Gautier V."/>
            <person name="Ament-Velasquez S.L."/>
            <person name="Kruys A."/>
            <person name="Hutchinson M.I."/>
            <person name="Powell A.J."/>
            <person name="Barry K."/>
            <person name="Miller A.N."/>
            <person name="Grigoriev I.V."/>
            <person name="Debuchy R."/>
            <person name="Gladieux P."/>
            <person name="Hiltunen Thoren M."/>
            <person name="Johannesson H."/>
        </authorList>
    </citation>
    <scope>NUCLEOTIDE SEQUENCE</scope>
    <source>
        <strain evidence="2">CBS 123565</strain>
    </source>
</reference>
<name>A0AAN6ZGT3_9PEZI</name>
<keyword evidence="1" id="KW-1133">Transmembrane helix</keyword>
<evidence type="ECO:0000256" key="1">
    <source>
        <dbReference type="SAM" id="Phobius"/>
    </source>
</evidence>
<feature type="transmembrane region" description="Helical" evidence="1">
    <location>
        <begin position="36"/>
        <end position="55"/>
    </location>
</feature>
<reference evidence="2" key="2">
    <citation type="submission" date="2023-05" db="EMBL/GenBank/DDBJ databases">
        <authorList>
            <consortium name="Lawrence Berkeley National Laboratory"/>
            <person name="Steindorff A."/>
            <person name="Hensen N."/>
            <person name="Bonometti L."/>
            <person name="Westerberg I."/>
            <person name="Brannstrom I.O."/>
            <person name="Guillou S."/>
            <person name="Cros-Aarteil S."/>
            <person name="Calhoun S."/>
            <person name="Haridas S."/>
            <person name="Kuo A."/>
            <person name="Mondo S."/>
            <person name="Pangilinan J."/>
            <person name="Riley R."/>
            <person name="Labutti K."/>
            <person name="Andreopoulos B."/>
            <person name="Lipzen A."/>
            <person name="Chen C."/>
            <person name="Yanf M."/>
            <person name="Daum C."/>
            <person name="Ng V."/>
            <person name="Clum A."/>
            <person name="Ohm R."/>
            <person name="Martin F."/>
            <person name="Silar P."/>
            <person name="Natvig D."/>
            <person name="Lalanne C."/>
            <person name="Gautier V."/>
            <person name="Ament-Velasquez S.L."/>
            <person name="Kruys A."/>
            <person name="Hutchinson M.I."/>
            <person name="Powell A.J."/>
            <person name="Barry K."/>
            <person name="Miller A.N."/>
            <person name="Grigoriev I.V."/>
            <person name="Debuchy R."/>
            <person name="Gladieux P."/>
            <person name="Thoren M.H."/>
            <person name="Johannesson H."/>
        </authorList>
    </citation>
    <scope>NUCLEOTIDE SEQUENCE</scope>
    <source>
        <strain evidence="2">CBS 123565</strain>
    </source>
</reference>
<evidence type="ECO:0000313" key="2">
    <source>
        <dbReference type="EMBL" id="KAK4137872.1"/>
    </source>
</evidence>
<comment type="caution">
    <text evidence="2">The sequence shown here is derived from an EMBL/GenBank/DDBJ whole genome shotgun (WGS) entry which is preliminary data.</text>
</comment>
<dbReference type="EMBL" id="MU853402">
    <property type="protein sequence ID" value="KAK4137872.1"/>
    <property type="molecule type" value="Genomic_DNA"/>
</dbReference>
<protein>
    <submittedName>
        <fullName evidence="2">Uncharacterized protein</fullName>
    </submittedName>
</protein>
<dbReference type="AlphaFoldDB" id="A0AAN6ZGT3"/>
<organism evidence="2 3">
    <name type="scientific">Trichocladium antarcticum</name>
    <dbReference type="NCBI Taxonomy" id="1450529"/>
    <lineage>
        <taxon>Eukaryota</taxon>
        <taxon>Fungi</taxon>
        <taxon>Dikarya</taxon>
        <taxon>Ascomycota</taxon>
        <taxon>Pezizomycotina</taxon>
        <taxon>Sordariomycetes</taxon>
        <taxon>Sordariomycetidae</taxon>
        <taxon>Sordariales</taxon>
        <taxon>Chaetomiaceae</taxon>
        <taxon>Trichocladium</taxon>
    </lineage>
</organism>
<keyword evidence="1" id="KW-0812">Transmembrane</keyword>